<organism evidence="12 13">
    <name type="scientific">Didymella glomerata</name>
    <dbReference type="NCBI Taxonomy" id="749621"/>
    <lineage>
        <taxon>Eukaryota</taxon>
        <taxon>Fungi</taxon>
        <taxon>Dikarya</taxon>
        <taxon>Ascomycota</taxon>
        <taxon>Pezizomycotina</taxon>
        <taxon>Dothideomycetes</taxon>
        <taxon>Pleosporomycetidae</taxon>
        <taxon>Pleosporales</taxon>
        <taxon>Pleosporineae</taxon>
        <taxon>Didymellaceae</taxon>
        <taxon>Didymella</taxon>
    </lineage>
</organism>
<evidence type="ECO:0000256" key="3">
    <source>
        <dbReference type="ARBA" id="ARBA00019619"/>
    </source>
</evidence>
<sequence>MPGILMMNHSANESVRDGENKKRFSDGKLVNGVEGRKEMAIMNGSTGKGSTNGASTAVSAPSVDQYAELPPEIAHIGPESYHPLSKLLMRVAQECYNALEETLHKMSGMSAGQQPNGATNGAGAQDSPDVNKKKKLLLLRFAQENRAKFIKLLVLTEWGQKSAIDIGKVIDVYGWAREQVMHMDYVDKQMEDIKLHSGSARENNPDIRTALEILSTGKASWIPALDYIPLEPISSENALKFLRQLNTTLSIRLNVHETLPRHLRNWRIGSGRATFVIENEMEFDLVTMVEDASNQWYFLDLRLLFSSAPVIETGSTFWTALRDQADLILYEKGLTGLFDFLHSFVLTHKLSVLTSQATGLARSGWAGSLRVEPVHRELVVQYWTDRPGKKSWVEFGITSNKPKNGKTSWRGPPLPSLTARWFRQGKEMVDLKLDVDWNDLSMERILKRVIALHTIQILQSTIEHFDPRLTIQPSLSELEPADCGLTIILGTPLNSVTLSVESVTGNHIIQPASALSARAEYAMNQGREAHQIAGILTSMLSQNLRDKIQRTAQQLGWQPIVRQAIRSDAVRTAVGKNITEYAMYSPRSWAATWTLAAVIDTAGESWWIFEMGSNGTSIDYAEQISMHRPDGSSLTIDRETLARLERVAVQLLSFRVTARQLAKENKIFTLRHEFSLNTKLVESSTIAQGWALYLKTADLLTFKSGEQPWLEDSIAVACEGIKGDGRSVWHIASGRMVKSAAADMQKLMAASPQSSFKSTADGCFKILLSTPFGADILGELRARLRDVNRLRSFTTTLQKRRMRLTSSSLQKVQFQYGPTPHNAAVSFASENEVAIEIPPANPHFRIHRLLSSIANDGNPSLPLVSVGDASGLDHFCTTLVLTRSLLTVLREIDTATPGNVRNPAIHVHSVFKYRITYENPVCTFDIRLQPKDDKVYWFIEDNLKHAPDIRPTPERNPRHRRLDALQDKLKELFRSKATGWFGTRNGIIAELDAVPGALRKLNEVVLSCKMEGGYKAPPPLELPQQQQQQQTNGNPPQLQRQPSQQQIQQAQQQAKQQQQQQAKQQQQQQAQQQQRPQQFSPQMQRKQSQGQQLNGRPQQNVQRPTPQQIQHMQRLQQAQAQARQQQQQQQSKGDVIEID</sequence>
<dbReference type="PANTHER" id="PTHR12809:SF2">
    <property type="entry name" value="MEDIATOR OF RNA POLYMERASE II TRANSCRIPTION SUBUNIT 14"/>
    <property type="match status" value="1"/>
</dbReference>
<dbReference type="GO" id="GO:0006357">
    <property type="term" value="P:regulation of transcription by RNA polymerase II"/>
    <property type="evidence" value="ECO:0007669"/>
    <property type="project" value="InterPro"/>
</dbReference>
<proteinExistence type="inferred from homology"/>
<feature type="region of interest" description="Disordered" evidence="10">
    <location>
        <begin position="1066"/>
        <end position="1139"/>
    </location>
</feature>
<gene>
    <name evidence="12" type="primary">RGR1</name>
    <name evidence="12" type="ORF">N0V87_009856</name>
</gene>
<comment type="function">
    <text evidence="9">Component of the Mediator complex, a coactivator involved in the regulated transcription of nearly all RNA polymerase II-dependent genes. Mediator functions as a bridge to convey information from gene-specific regulatory proteins to the basal RNA polymerase II transcription machinery. Mediator is recruited to promoters by direct interactions with regulatory proteins and serves as a scaffold for the assembly of a functional preinitiation complex with RNA polymerase II and the general transcription factors.</text>
</comment>
<dbReference type="Proteomes" id="UP001140562">
    <property type="component" value="Unassembled WGS sequence"/>
</dbReference>
<dbReference type="OrthoDB" id="205099at2759"/>
<dbReference type="Pfam" id="PF08638">
    <property type="entry name" value="Med14"/>
    <property type="match status" value="1"/>
</dbReference>
<evidence type="ECO:0000256" key="10">
    <source>
        <dbReference type="SAM" id="MobiDB-lite"/>
    </source>
</evidence>
<dbReference type="GO" id="GO:0003712">
    <property type="term" value="F:transcription coregulator activity"/>
    <property type="evidence" value="ECO:0007669"/>
    <property type="project" value="UniProtKB-UniRule"/>
</dbReference>
<feature type="compositionally biased region" description="Low complexity" evidence="10">
    <location>
        <begin position="1022"/>
        <end position="1052"/>
    </location>
</feature>
<evidence type="ECO:0000313" key="13">
    <source>
        <dbReference type="Proteomes" id="UP001140562"/>
    </source>
</evidence>
<feature type="compositionally biased region" description="Low complexity" evidence="10">
    <location>
        <begin position="1066"/>
        <end position="1084"/>
    </location>
</feature>
<keyword evidence="6 9" id="KW-0804">Transcription</keyword>
<feature type="compositionally biased region" description="Low complexity" evidence="10">
    <location>
        <begin position="1107"/>
        <end position="1130"/>
    </location>
</feature>
<comment type="subcellular location">
    <subcellularLocation>
        <location evidence="1 9">Nucleus</location>
    </subcellularLocation>
</comment>
<evidence type="ECO:0000256" key="8">
    <source>
        <dbReference type="ARBA" id="ARBA00032007"/>
    </source>
</evidence>
<dbReference type="InterPro" id="IPR013947">
    <property type="entry name" value="Mediator_Med14"/>
</dbReference>
<keyword evidence="5 9" id="KW-0010">Activator</keyword>
<dbReference type="GO" id="GO:0070847">
    <property type="term" value="C:core mediator complex"/>
    <property type="evidence" value="ECO:0007669"/>
    <property type="project" value="TreeGrafter"/>
</dbReference>
<accession>A0A9W8WQB4</accession>
<feature type="compositionally biased region" description="Polar residues" evidence="10">
    <location>
        <begin position="1085"/>
        <end position="1106"/>
    </location>
</feature>
<feature type="region of interest" description="Disordered" evidence="10">
    <location>
        <begin position="108"/>
        <end position="128"/>
    </location>
</feature>
<protein>
    <recommendedName>
        <fullName evidence="3 9">Mediator of RNA polymerase II transcription subunit 14</fullName>
    </recommendedName>
    <alternativeName>
        <fullName evidence="8 9">Mediator complex subunit 14</fullName>
    </alternativeName>
</protein>
<reference evidence="12" key="1">
    <citation type="submission" date="2022-10" db="EMBL/GenBank/DDBJ databases">
        <title>Tapping the CABI collections for fungal endophytes: first genome assemblies for Collariella, Neodidymelliopsis, Ascochyta clinopodiicola, Didymella pomorum, Didymosphaeria variabile, Neocosmospora piperis and Neocucurbitaria cava.</title>
        <authorList>
            <person name="Hill R."/>
        </authorList>
    </citation>
    <scope>NUCLEOTIDE SEQUENCE</scope>
    <source>
        <strain evidence="12">IMI 360193</strain>
    </source>
</reference>
<dbReference type="PANTHER" id="PTHR12809">
    <property type="entry name" value="MEDIATOR COMPLEX SUBUNIT"/>
    <property type="match status" value="1"/>
</dbReference>
<dbReference type="Pfam" id="PF26204">
    <property type="entry name" value="Med14_fung"/>
    <property type="match status" value="1"/>
</dbReference>
<feature type="region of interest" description="Disordered" evidence="10">
    <location>
        <begin position="1"/>
        <end position="22"/>
    </location>
</feature>
<dbReference type="InterPro" id="IPR055122">
    <property type="entry name" value="Med14_N"/>
</dbReference>
<name>A0A9W8WQB4_9PLEO</name>
<evidence type="ECO:0000256" key="6">
    <source>
        <dbReference type="ARBA" id="ARBA00023163"/>
    </source>
</evidence>
<evidence type="ECO:0000259" key="11">
    <source>
        <dbReference type="Pfam" id="PF08638"/>
    </source>
</evidence>
<keyword evidence="13" id="KW-1185">Reference proteome</keyword>
<feature type="region of interest" description="Disordered" evidence="10">
    <location>
        <begin position="1016"/>
        <end position="1052"/>
    </location>
</feature>
<dbReference type="GO" id="GO:0016592">
    <property type="term" value="C:mediator complex"/>
    <property type="evidence" value="ECO:0007669"/>
    <property type="project" value="UniProtKB-UniRule"/>
</dbReference>
<evidence type="ECO:0000313" key="12">
    <source>
        <dbReference type="EMBL" id="KAJ4330595.1"/>
    </source>
</evidence>
<keyword evidence="7 9" id="KW-0539">Nucleus</keyword>
<comment type="subunit">
    <text evidence="9">Component of the Mediator complex.</text>
</comment>
<feature type="domain" description="Mediator complex subunit MED14 N-terminal" evidence="11">
    <location>
        <begin position="82"/>
        <end position="288"/>
    </location>
</feature>
<evidence type="ECO:0000256" key="4">
    <source>
        <dbReference type="ARBA" id="ARBA00023015"/>
    </source>
</evidence>
<evidence type="ECO:0000256" key="7">
    <source>
        <dbReference type="ARBA" id="ARBA00023242"/>
    </source>
</evidence>
<keyword evidence="4 9" id="KW-0805">Transcription regulation</keyword>
<evidence type="ECO:0000256" key="2">
    <source>
        <dbReference type="ARBA" id="ARBA00007813"/>
    </source>
</evidence>
<feature type="compositionally biased region" description="Polar residues" evidence="10">
    <location>
        <begin position="110"/>
        <end position="119"/>
    </location>
</feature>
<evidence type="ECO:0000256" key="1">
    <source>
        <dbReference type="ARBA" id="ARBA00004123"/>
    </source>
</evidence>
<evidence type="ECO:0000256" key="9">
    <source>
        <dbReference type="RuleBase" id="RU365082"/>
    </source>
</evidence>
<comment type="similarity">
    <text evidence="2 9">Belongs to the Mediator complex subunit 14 family.</text>
</comment>
<dbReference type="AlphaFoldDB" id="A0A9W8WQB4"/>
<comment type="caution">
    <text evidence="12">The sequence shown here is derived from an EMBL/GenBank/DDBJ whole genome shotgun (WGS) entry which is preliminary data.</text>
</comment>
<dbReference type="EMBL" id="JAPEUV010000186">
    <property type="protein sequence ID" value="KAJ4330595.1"/>
    <property type="molecule type" value="Genomic_DNA"/>
</dbReference>
<evidence type="ECO:0000256" key="5">
    <source>
        <dbReference type="ARBA" id="ARBA00023159"/>
    </source>
</evidence>